<proteinExistence type="predicted"/>
<keyword evidence="5" id="KW-1185">Reference proteome</keyword>
<dbReference type="OrthoDB" id="5740960at2"/>
<dbReference type="Proteomes" id="UP000199630">
    <property type="component" value="Unassembled WGS sequence"/>
</dbReference>
<dbReference type="PANTHER" id="PTHR44051">
    <property type="entry name" value="GLUTATHIONE S-TRANSFERASE-RELATED"/>
    <property type="match status" value="1"/>
</dbReference>
<dbReference type="SUPFAM" id="SSF47616">
    <property type="entry name" value="GST C-terminal domain-like"/>
    <property type="match status" value="1"/>
</dbReference>
<keyword evidence="4" id="KW-0808">Transferase</keyword>
<organism evidence="4 5">
    <name type="scientific">Celeribacter neptunius</name>
    <dbReference type="NCBI Taxonomy" id="588602"/>
    <lineage>
        <taxon>Bacteria</taxon>
        <taxon>Pseudomonadati</taxon>
        <taxon>Pseudomonadota</taxon>
        <taxon>Alphaproteobacteria</taxon>
        <taxon>Rhodobacterales</taxon>
        <taxon>Roseobacteraceae</taxon>
        <taxon>Celeribacter</taxon>
    </lineage>
</organism>
<dbReference type="InterPro" id="IPR036249">
    <property type="entry name" value="Thioredoxin-like_sf"/>
</dbReference>
<dbReference type="PANTHER" id="PTHR44051:SF21">
    <property type="entry name" value="GLUTATHIONE S-TRANSFERASE FAMILY PROTEIN"/>
    <property type="match status" value="1"/>
</dbReference>
<evidence type="ECO:0000259" key="2">
    <source>
        <dbReference type="PROSITE" id="PS50404"/>
    </source>
</evidence>
<dbReference type="InterPro" id="IPR004046">
    <property type="entry name" value="GST_C"/>
</dbReference>
<feature type="compositionally biased region" description="Basic and acidic residues" evidence="1">
    <location>
        <begin position="35"/>
        <end position="44"/>
    </location>
</feature>
<sequence length="208" mass="22542">MLTLYHAPNTRSSRIITQLIALGKLDQVDIRLTDIPRQDGRGGHDPQNPHPEGKVPLLVTESGEEIRESTAIMLYLSEIFPSALAPAAGESGRGAFLSWMSWYGNVMEPVYLHHVAGVSHPVLTATFRQWPEAVAYLAAGLTGRDYLLGDRYSLADLLISSPFLILPDAVPEVPEIQAWVARCAARPEVAATLAYDARASAELGLTAA</sequence>
<dbReference type="EMBL" id="FORH01000001">
    <property type="protein sequence ID" value="SFI63640.1"/>
    <property type="molecule type" value="Genomic_DNA"/>
</dbReference>
<dbReference type="SUPFAM" id="SSF52833">
    <property type="entry name" value="Thioredoxin-like"/>
    <property type="match status" value="1"/>
</dbReference>
<dbReference type="Gene3D" id="1.20.1050.10">
    <property type="match status" value="1"/>
</dbReference>
<gene>
    <name evidence="4" type="ORF">SAMN04487991_0463</name>
</gene>
<feature type="domain" description="GST C-terminal" evidence="3">
    <location>
        <begin position="89"/>
        <end position="203"/>
    </location>
</feature>
<dbReference type="PROSITE" id="PS50404">
    <property type="entry name" value="GST_NTER"/>
    <property type="match status" value="1"/>
</dbReference>
<dbReference type="PROSITE" id="PS50405">
    <property type="entry name" value="GST_CTER"/>
    <property type="match status" value="1"/>
</dbReference>
<dbReference type="RefSeq" id="WP_090056628.1">
    <property type="nucleotide sequence ID" value="NZ_FORH01000001.1"/>
</dbReference>
<dbReference type="Pfam" id="PF00043">
    <property type="entry name" value="GST_C"/>
    <property type="match status" value="1"/>
</dbReference>
<accession>A0A1I3JU72</accession>
<dbReference type="InterPro" id="IPR004045">
    <property type="entry name" value="Glutathione_S-Trfase_N"/>
</dbReference>
<evidence type="ECO:0000259" key="3">
    <source>
        <dbReference type="PROSITE" id="PS50405"/>
    </source>
</evidence>
<dbReference type="InterPro" id="IPR010987">
    <property type="entry name" value="Glutathione-S-Trfase_C-like"/>
</dbReference>
<dbReference type="STRING" id="588602.SAMN04487991_0463"/>
<dbReference type="CDD" id="cd03207">
    <property type="entry name" value="GST_C_8"/>
    <property type="match status" value="1"/>
</dbReference>
<dbReference type="Gene3D" id="3.40.30.10">
    <property type="entry name" value="Glutaredoxin"/>
    <property type="match status" value="1"/>
</dbReference>
<dbReference type="GO" id="GO:0016740">
    <property type="term" value="F:transferase activity"/>
    <property type="evidence" value="ECO:0007669"/>
    <property type="project" value="UniProtKB-KW"/>
</dbReference>
<dbReference type="AlphaFoldDB" id="A0A1I3JU72"/>
<evidence type="ECO:0000313" key="4">
    <source>
        <dbReference type="EMBL" id="SFI63640.1"/>
    </source>
</evidence>
<protein>
    <submittedName>
        <fullName evidence="4">Glutathione S-transferase</fullName>
    </submittedName>
</protein>
<dbReference type="Pfam" id="PF13417">
    <property type="entry name" value="GST_N_3"/>
    <property type="match status" value="1"/>
</dbReference>
<feature type="region of interest" description="Disordered" evidence="1">
    <location>
        <begin position="35"/>
        <end position="55"/>
    </location>
</feature>
<evidence type="ECO:0000256" key="1">
    <source>
        <dbReference type="SAM" id="MobiDB-lite"/>
    </source>
</evidence>
<dbReference type="InterPro" id="IPR036282">
    <property type="entry name" value="Glutathione-S-Trfase_C_sf"/>
</dbReference>
<feature type="domain" description="GST N-terminal" evidence="2">
    <location>
        <begin position="1"/>
        <end position="84"/>
    </location>
</feature>
<reference evidence="5" key="1">
    <citation type="submission" date="2016-10" db="EMBL/GenBank/DDBJ databases">
        <authorList>
            <person name="Varghese N."/>
            <person name="Submissions S."/>
        </authorList>
    </citation>
    <scope>NUCLEOTIDE SEQUENCE [LARGE SCALE GENOMIC DNA]</scope>
    <source>
        <strain evidence="5">DSM 26471</strain>
    </source>
</reference>
<name>A0A1I3JU72_9RHOB</name>
<evidence type="ECO:0000313" key="5">
    <source>
        <dbReference type="Proteomes" id="UP000199630"/>
    </source>
</evidence>